<evidence type="ECO:0000256" key="1">
    <source>
        <dbReference type="SAM" id="Phobius"/>
    </source>
</evidence>
<feature type="transmembrane region" description="Helical" evidence="1">
    <location>
        <begin position="12"/>
        <end position="31"/>
    </location>
</feature>
<accession>A0A8E2DW85</accession>
<evidence type="ECO:0008006" key="4">
    <source>
        <dbReference type="Google" id="ProtNLM"/>
    </source>
</evidence>
<protein>
    <recommendedName>
        <fullName evidence="4">Transmembrane protein</fullName>
    </recommendedName>
</protein>
<feature type="transmembrane region" description="Helical" evidence="1">
    <location>
        <begin position="71"/>
        <end position="90"/>
    </location>
</feature>
<reference evidence="2 3" key="1">
    <citation type="journal article" date="2016" name="Nat. Commun.">
        <title>Ectomycorrhizal ecology is imprinted in the genome of the dominant symbiotic fungus Cenococcum geophilum.</title>
        <authorList>
            <consortium name="DOE Joint Genome Institute"/>
            <person name="Peter M."/>
            <person name="Kohler A."/>
            <person name="Ohm R.A."/>
            <person name="Kuo A."/>
            <person name="Krutzmann J."/>
            <person name="Morin E."/>
            <person name="Arend M."/>
            <person name="Barry K.W."/>
            <person name="Binder M."/>
            <person name="Choi C."/>
            <person name="Clum A."/>
            <person name="Copeland A."/>
            <person name="Grisel N."/>
            <person name="Haridas S."/>
            <person name="Kipfer T."/>
            <person name="LaButti K."/>
            <person name="Lindquist E."/>
            <person name="Lipzen A."/>
            <person name="Maire R."/>
            <person name="Meier B."/>
            <person name="Mihaltcheva S."/>
            <person name="Molinier V."/>
            <person name="Murat C."/>
            <person name="Poggeler S."/>
            <person name="Quandt C.A."/>
            <person name="Sperisen C."/>
            <person name="Tritt A."/>
            <person name="Tisserant E."/>
            <person name="Crous P.W."/>
            <person name="Henrissat B."/>
            <person name="Nehls U."/>
            <person name="Egli S."/>
            <person name="Spatafora J.W."/>
            <person name="Grigoriev I.V."/>
            <person name="Martin F.M."/>
        </authorList>
    </citation>
    <scope>NUCLEOTIDE SEQUENCE [LARGE SCALE GENOMIC DNA]</scope>
    <source>
        <strain evidence="2 3">CBS 459.81</strain>
    </source>
</reference>
<sequence length="250" mass="27753">MGCGSCLMITTRLFQVICAITVISLGVWVAHTAQSAREKGDSFLDSIFTDPDKEKFWKDFFDSLMQTPMRVWFVIGAGSWTLLFLLFLALSHNFFRHLHRHVLIILELLTAIILSLAFAAIASLATELEPLCYALDVVAPELVAFFRVCPISKAYAIAAGLAWFLFVLTTITVLVQNCCSRGRKKKMLSFEPTTSEERNGYKAVSIASVHTHSTMYDPYVPKAGMKGQESGVAVTEVREKARKTLSGTQS</sequence>
<organism evidence="2 3">
    <name type="scientific">Lepidopterella palustris CBS 459.81</name>
    <dbReference type="NCBI Taxonomy" id="1314670"/>
    <lineage>
        <taxon>Eukaryota</taxon>
        <taxon>Fungi</taxon>
        <taxon>Dikarya</taxon>
        <taxon>Ascomycota</taxon>
        <taxon>Pezizomycotina</taxon>
        <taxon>Dothideomycetes</taxon>
        <taxon>Pleosporomycetidae</taxon>
        <taxon>Mytilinidiales</taxon>
        <taxon>Argynnaceae</taxon>
        <taxon>Lepidopterella</taxon>
    </lineage>
</organism>
<dbReference type="OrthoDB" id="3943745at2759"/>
<keyword evidence="3" id="KW-1185">Reference proteome</keyword>
<feature type="transmembrane region" description="Helical" evidence="1">
    <location>
        <begin position="102"/>
        <end position="125"/>
    </location>
</feature>
<evidence type="ECO:0000313" key="3">
    <source>
        <dbReference type="Proteomes" id="UP000250266"/>
    </source>
</evidence>
<keyword evidence="1" id="KW-0812">Transmembrane</keyword>
<evidence type="ECO:0000313" key="2">
    <source>
        <dbReference type="EMBL" id="OCK72876.1"/>
    </source>
</evidence>
<name>A0A8E2DW85_9PEZI</name>
<gene>
    <name evidence="2" type="ORF">K432DRAFT_411301</name>
</gene>
<dbReference type="Proteomes" id="UP000250266">
    <property type="component" value="Unassembled WGS sequence"/>
</dbReference>
<keyword evidence="1" id="KW-0472">Membrane</keyword>
<proteinExistence type="predicted"/>
<keyword evidence="1" id="KW-1133">Transmembrane helix</keyword>
<dbReference type="AlphaFoldDB" id="A0A8E2DW85"/>
<feature type="transmembrane region" description="Helical" evidence="1">
    <location>
        <begin position="154"/>
        <end position="175"/>
    </location>
</feature>
<dbReference type="EMBL" id="KV746261">
    <property type="protein sequence ID" value="OCK72876.1"/>
    <property type="molecule type" value="Genomic_DNA"/>
</dbReference>